<dbReference type="AlphaFoldDB" id="A0A1I1EYK0"/>
<dbReference type="PANTHER" id="PTHR35585:SF1">
    <property type="entry name" value="HHE DOMAIN PROTEIN (AFU_ORTHOLOGUE AFUA_4G00730)"/>
    <property type="match status" value="1"/>
</dbReference>
<dbReference type="STRING" id="1164594.SAMN05216204_102282"/>
<reference evidence="4" key="1">
    <citation type="submission" date="2016-10" db="EMBL/GenBank/DDBJ databases">
        <authorList>
            <person name="Varghese N."/>
            <person name="Submissions S."/>
        </authorList>
    </citation>
    <scope>NUCLEOTIDE SEQUENCE [LARGE SCALE GENOMIC DNA]</scope>
    <source>
        <strain evidence="4">CGMCC 1.12041</strain>
    </source>
</reference>
<evidence type="ECO:0000313" key="4">
    <source>
        <dbReference type="Proteomes" id="UP000198639"/>
    </source>
</evidence>
<feature type="region of interest" description="Disordered" evidence="1">
    <location>
        <begin position="155"/>
        <end position="188"/>
    </location>
</feature>
<dbReference type="PANTHER" id="PTHR35585">
    <property type="entry name" value="HHE DOMAIN PROTEIN (AFU_ORTHOLOGUE AFUA_4G00730)"/>
    <property type="match status" value="1"/>
</dbReference>
<dbReference type="InterPro" id="IPR012312">
    <property type="entry name" value="Hemerythrin-like"/>
</dbReference>
<dbReference type="Pfam" id="PF01814">
    <property type="entry name" value="Hemerythrin"/>
    <property type="match status" value="1"/>
</dbReference>
<feature type="domain" description="Hemerythrin-like" evidence="2">
    <location>
        <begin position="14"/>
        <end position="130"/>
    </location>
</feature>
<proteinExistence type="predicted"/>
<gene>
    <name evidence="3" type="ORF">SAMN05216204_102282</name>
</gene>
<sequence length="188" mass="20991">MHPHAPPEPPAGILAQLRADHAHVRALFHQFAMLDREEEEQRERVVDDLCDDMALHAALEDELFYPALRGVVDDSLLEDAALEHDSTRELILQLESLFPGDDYFDIAVAVLADEFEQHVAFEETVLFPALAGAGVDQLGLGLRLHARRAQLQSDLASAPPAIDGTEPRDLLRGATRALRERRSRPRPR</sequence>
<dbReference type="RefSeq" id="WP_091871035.1">
    <property type="nucleotide sequence ID" value="NZ_FOLD01000002.1"/>
</dbReference>
<organism evidence="3 4">
    <name type="scientific">Massilia yuzhufengensis</name>
    <dbReference type="NCBI Taxonomy" id="1164594"/>
    <lineage>
        <taxon>Bacteria</taxon>
        <taxon>Pseudomonadati</taxon>
        <taxon>Pseudomonadota</taxon>
        <taxon>Betaproteobacteria</taxon>
        <taxon>Burkholderiales</taxon>
        <taxon>Oxalobacteraceae</taxon>
        <taxon>Telluria group</taxon>
        <taxon>Massilia</taxon>
    </lineage>
</organism>
<name>A0A1I1EYK0_9BURK</name>
<evidence type="ECO:0000259" key="2">
    <source>
        <dbReference type="Pfam" id="PF01814"/>
    </source>
</evidence>
<dbReference type="Gene3D" id="1.20.120.520">
    <property type="entry name" value="nmb1532 protein domain like"/>
    <property type="match status" value="1"/>
</dbReference>
<dbReference type="OrthoDB" id="5512987at2"/>
<protein>
    <submittedName>
        <fullName evidence="3">Hemerythrin HHE cation binding domain-containing protein</fullName>
    </submittedName>
</protein>
<dbReference type="EMBL" id="FOLD01000002">
    <property type="protein sequence ID" value="SFB91806.1"/>
    <property type="molecule type" value="Genomic_DNA"/>
</dbReference>
<feature type="compositionally biased region" description="Basic residues" evidence="1">
    <location>
        <begin position="179"/>
        <end position="188"/>
    </location>
</feature>
<evidence type="ECO:0000313" key="3">
    <source>
        <dbReference type="EMBL" id="SFB91806.1"/>
    </source>
</evidence>
<dbReference type="Proteomes" id="UP000198639">
    <property type="component" value="Unassembled WGS sequence"/>
</dbReference>
<evidence type="ECO:0000256" key="1">
    <source>
        <dbReference type="SAM" id="MobiDB-lite"/>
    </source>
</evidence>
<accession>A0A1I1EYK0</accession>
<keyword evidence="4" id="KW-1185">Reference proteome</keyword>